<dbReference type="AlphaFoldDB" id="X1FCJ0"/>
<name>X1FCJ0_9ZZZZ</name>
<gene>
    <name evidence="1" type="ORF">S03H2_14211</name>
</gene>
<dbReference type="EMBL" id="BARU01007206">
    <property type="protein sequence ID" value="GAH42687.1"/>
    <property type="molecule type" value="Genomic_DNA"/>
</dbReference>
<sequence>MDETILKPFKAADGVAMLAALPGGLKGYPDAEKWCKEAEQDGMAFTVIHKGEMVACAG</sequence>
<reference evidence="1" key="1">
    <citation type="journal article" date="2014" name="Front. Microbiol.">
        <title>High frequency of phylogenetically diverse reductive dehalogenase-homologous genes in deep subseafloor sedimentary metagenomes.</title>
        <authorList>
            <person name="Kawai M."/>
            <person name="Futagami T."/>
            <person name="Toyoda A."/>
            <person name="Takaki Y."/>
            <person name="Nishi S."/>
            <person name="Hori S."/>
            <person name="Arai W."/>
            <person name="Tsubouchi T."/>
            <person name="Morono Y."/>
            <person name="Uchiyama I."/>
            <person name="Ito T."/>
            <person name="Fujiyama A."/>
            <person name="Inagaki F."/>
            <person name="Takami H."/>
        </authorList>
    </citation>
    <scope>NUCLEOTIDE SEQUENCE</scope>
    <source>
        <strain evidence="1">Expedition CK06-06</strain>
    </source>
</reference>
<accession>X1FCJ0</accession>
<organism evidence="1">
    <name type="scientific">marine sediment metagenome</name>
    <dbReference type="NCBI Taxonomy" id="412755"/>
    <lineage>
        <taxon>unclassified sequences</taxon>
        <taxon>metagenomes</taxon>
        <taxon>ecological metagenomes</taxon>
    </lineage>
</organism>
<evidence type="ECO:0000313" key="1">
    <source>
        <dbReference type="EMBL" id="GAH42687.1"/>
    </source>
</evidence>
<comment type="caution">
    <text evidence="1">The sequence shown here is derived from an EMBL/GenBank/DDBJ whole genome shotgun (WGS) entry which is preliminary data.</text>
</comment>
<protein>
    <recommendedName>
        <fullName evidence="2">N-acetyltransferase domain-containing protein</fullName>
    </recommendedName>
</protein>
<proteinExistence type="predicted"/>
<feature type="non-terminal residue" evidence="1">
    <location>
        <position position="58"/>
    </location>
</feature>
<evidence type="ECO:0008006" key="2">
    <source>
        <dbReference type="Google" id="ProtNLM"/>
    </source>
</evidence>